<dbReference type="PROSITE" id="PS00010">
    <property type="entry name" value="ASX_HYDROXYL"/>
    <property type="match status" value="2"/>
</dbReference>
<feature type="domain" description="EGF-like" evidence="10">
    <location>
        <begin position="228"/>
        <end position="268"/>
    </location>
</feature>
<evidence type="ECO:0000256" key="7">
    <source>
        <dbReference type="ARBA" id="ARBA00023157"/>
    </source>
</evidence>
<sequence length="395" mass="43506">MSALRYGCRILSDKWDYKKCCPSLAILFYLLLDITVPPRGTLRIQQDIVEKATLFAFGNLKGVCFLADVNECVEPSPCRSGKCVNTLGSYKCVRAQASPFFHRQPACVARAQHPHGLGGGDSSEHPPMQCCPLLCHADVDECLVEGTCAHGRCVNLDGSFRCSCYRGYEVALPEHLALPESWPTRYINECTAQAPCPSGLCLNTEGSYSCMACDTGYTVSRDGSTCEDVDECADKSRCSQGQCLNTEGSYRCLCENGFKHSQETDDCVEYGDAICGTWRCQNSLGSYRCIMGCQPGFHWTPLGDCIGEYSPGCSHPHFWQGQGGCGTSLPGPWGRRRRRRKCMVGGEADNTESLFSWLSCLLVSRLLSSWHLEQTPHCAAFRLGRVLGRLQPFQA</sequence>
<evidence type="ECO:0000256" key="4">
    <source>
        <dbReference type="ARBA" id="ARBA00022536"/>
    </source>
</evidence>
<dbReference type="FunFam" id="2.10.25.10:FF:000068">
    <property type="entry name" value="Latent transforming growth factor beta binding protein 3"/>
    <property type="match status" value="1"/>
</dbReference>
<organism evidence="11 12">
    <name type="scientific">Strix occidentalis caurina</name>
    <name type="common">northern spotted owl</name>
    <dbReference type="NCBI Taxonomy" id="311401"/>
    <lineage>
        <taxon>Eukaryota</taxon>
        <taxon>Metazoa</taxon>
        <taxon>Chordata</taxon>
        <taxon>Craniata</taxon>
        <taxon>Vertebrata</taxon>
        <taxon>Euteleostomi</taxon>
        <taxon>Archelosauria</taxon>
        <taxon>Archosauria</taxon>
        <taxon>Dinosauria</taxon>
        <taxon>Saurischia</taxon>
        <taxon>Theropoda</taxon>
        <taxon>Coelurosauria</taxon>
        <taxon>Aves</taxon>
        <taxon>Neognathae</taxon>
        <taxon>Neoaves</taxon>
        <taxon>Telluraves</taxon>
        <taxon>Strigiformes</taxon>
        <taxon>Strigidae</taxon>
        <taxon>Strix</taxon>
    </lineage>
</organism>
<dbReference type="InterPro" id="IPR018097">
    <property type="entry name" value="EGF_Ca-bd_CS"/>
</dbReference>
<evidence type="ECO:0000256" key="8">
    <source>
        <dbReference type="ARBA" id="ARBA00023180"/>
    </source>
</evidence>
<keyword evidence="5" id="KW-0732">Signal</keyword>
<dbReference type="FunFam" id="2.10.25.10:FF:000024">
    <property type="entry name" value="Putative latent-transforming growth factor beta-binding protein 2"/>
    <property type="match status" value="1"/>
</dbReference>
<dbReference type="SUPFAM" id="SSF57196">
    <property type="entry name" value="EGF/Laminin"/>
    <property type="match status" value="4"/>
</dbReference>
<dbReference type="InterPro" id="IPR052080">
    <property type="entry name" value="vWF_C/EGF_Fibrillin"/>
</dbReference>
<accession>A0A8D0FFL1</accession>
<comment type="subcellular location">
    <subcellularLocation>
        <location evidence="1">Secreted</location>
        <location evidence="1">Extracellular space</location>
        <location evidence="1">Extracellular matrix</location>
    </subcellularLocation>
</comment>
<dbReference type="SMART" id="SM00181">
    <property type="entry name" value="EGF"/>
    <property type="match status" value="5"/>
</dbReference>
<dbReference type="PROSITE" id="PS01186">
    <property type="entry name" value="EGF_2"/>
    <property type="match status" value="1"/>
</dbReference>
<evidence type="ECO:0000256" key="2">
    <source>
        <dbReference type="ARBA" id="ARBA00022525"/>
    </source>
</evidence>
<keyword evidence="8" id="KW-0325">Glycoprotein</keyword>
<dbReference type="InterPro" id="IPR001881">
    <property type="entry name" value="EGF-like_Ca-bd_dom"/>
</dbReference>
<keyword evidence="3" id="KW-0272">Extracellular matrix</keyword>
<feature type="domain" description="EGF-like" evidence="10">
    <location>
        <begin position="138"/>
        <end position="174"/>
    </location>
</feature>
<evidence type="ECO:0000256" key="5">
    <source>
        <dbReference type="ARBA" id="ARBA00022729"/>
    </source>
</evidence>
<dbReference type="Proteomes" id="UP000694551">
    <property type="component" value="Unplaced"/>
</dbReference>
<dbReference type="GO" id="GO:0005509">
    <property type="term" value="F:calcium ion binding"/>
    <property type="evidence" value="ECO:0007669"/>
    <property type="project" value="InterPro"/>
</dbReference>
<name>A0A8D0FFL1_STROC</name>
<keyword evidence="2" id="KW-0964">Secreted</keyword>
<evidence type="ECO:0000256" key="3">
    <source>
        <dbReference type="ARBA" id="ARBA00022530"/>
    </source>
</evidence>
<protein>
    <recommendedName>
        <fullName evidence="10">EGF-like domain-containing protein</fullName>
    </recommendedName>
</protein>
<comment type="caution">
    <text evidence="9">Lacks conserved residue(s) required for the propagation of feature annotation.</text>
</comment>
<evidence type="ECO:0000313" key="11">
    <source>
        <dbReference type="Ensembl" id="ENSSOCP00000015018.1"/>
    </source>
</evidence>
<keyword evidence="4 9" id="KW-0245">EGF-like domain</keyword>
<evidence type="ECO:0000256" key="6">
    <source>
        <dbReference type="ARBA" id="ARBA00022737"/>
    </source>
</evidence>
<dbReference type="AlphaFoldDB" id="A0A8D0FFL1"/>
<reference evidence="11" key="1">
    <citation type="submission" date="2025-08" db="UniProtKB">
        <authorList>
            <consortium name="Ensembl"/>
        </authorList>
    </citation>
    <scope>IDENTIFICATION</scope>
</reference>
<dbReference type="PROSITE" id="PS01187">
    <property type="entry name" value="EGF_CA"/>
    <property type="match status" value="3"/>
</dbReference>
<dbReference type="InterPro" id="IPR000742">
    <property type="entry name" value="EGF"/>
</dbReference>
<dbReference type="Pfam" id="PF07645">
    <property type="entry name" value="EGF_CA"/>
    <property type="match status" value="4"/>
</dbReference>
<dbReference type="CDD" id="cd00054">
    <property type="entry name" value="EGF_CA"/>
    <property type="match status" value="4"/>
</dbReference>
<evidence type="ECO:0000313" key="12">
    <source>
        <dbReference type="Proteomes" id="UP000694551"/>
    </source>
</evidence>
<dbReference type="PROSITE" id="PS50026">
    <property type="entry name" value="EGF_3"/>
    <property type="match status" value="2"/>
</dbReference>
<dbReference type="SMART" id="SM00179">
    <property type="entry name" value="EGF_CA"/>
    <property type="match status" value="5"/>
</dbReference>
<evidence type="ECO:0000256" key="1">
    <source>
        <dbReference type="ARBA" id="ARBA00004498"/>
    </source>
</evidence>
<dbReference type="Ensembl" id="ENSSOCT00000015406.1">
    <property type="protein sequence ID" value="ENSSOCP00000015018.1"/>
    <property type="gene ID" value="ENSSOCG00000011325.1"/>
</dbReference>
<reference evidence="11" key="2">
    <citation type="submission" date="2025-09" db="UniProtKB">
        <authorList>
            <consortium name="Ensembl"/>
        </authorList>
    </citation>
    <scope>IDENTIFICATION</scope>
</reference>
<evidence type="ECO:0000256" key="9">
    <source>
        <dbReference type="PROSITE-ProRule" id="PRU00076"/>
    </source>
</evidence>
<dbReference type="Gene3D" id="2.10.25.10">
    <property type="entry name" value="Laminin"/>
    <property type="match status" value="4"/>
</dbReference>
<dbReference type="InterPro" id="IPR000152">
    <property type="entry name" value="EGF-type_Asp/Asn_hydroxyl_site"/>
</dbReference>
<proteinExistence type="predicted"/>
<dbReference type="PANTHER" id="PTHR47333">
    <property type="entry name" value="VON WILLEBRAND FACTOR C AND EGF DOMAIN-CONTAINING PROTEIN"/>
    <property type="match status" value="1"/>
</dbReference>
<keyword evidence="12" id="KW-1185">Reference proteome</keyword>
<keyword evidence="6" id="KW-0677">Repeat</keyword>
<dbReference type="PANTHER" id="PTHR47333:SF4">
    <property type="entry name" value="EGF-LIKE DOMAIN-CONTAINING PROTEIN"/>
    <property type="match status" value="1"/>
</dbReference>
<evidence type="ECO:0000259" key="10">
    <source>
        <dbReference type="PROSITE" id="PS50026"/>
    </source>
</evidence>
<keyword evidence="7" id="KW-1015">Disulfide bond</keyword>
<dbReference type="InterPro" id="IPR049883">
    <property type="entry name" value="NOTCH1_EGF-like"/>
</dbReference>
<dbReference type="FunFam" id="2.10.25.10:FF:000019">
    <property type="entry name" value="latent-transforming growth factor beta-binding protein 1 isoform X2"/>
    <property type="match status" value="1"/>
</dbReference>